<dbReference type="EMBL" id="CP144538">
    <property type="protein sequence ID" value="WWC64891.1"/>
    <property type="molecule type" value="Genomic_DNA"/>
</dbReference>
<accession>A0A1A5ZZU8</accession>
<keyword evidence="4" id="KW-1185">Reference proteome</keyword>
<proteinExistence type="predicted"/>
<dbReference type="OrthoDB" id="2566654at2759"/>
<dbReference type="AlphaFoldDB" id="A0A1A5ZZU8"/>
<feature type="compositionally biased region" description="Acidic residues" evidence="1">
    <location>
        <begin position="92"/>
        <end position="101"/>
    </location>
</feature>
<dbReference type="Proteomes" id="UP000078595">
    <property type="component" value="Chromosome 9"/>
</dbReference>
<name>A0A1A5ZZU8_9TREE</name>
<dbReference type="RefSeq" id="XP_018261187.1">
    <property type="nucleotide sequence ID" value="XM_018410184.1"/>
</dbReference>
<protein>
    <submittedName>
        <fullName evidence="2">Uncharacterized protein</fullName>
    </submittedName>
</protein>
<evidence type="ECO:0000313" key="2">
    <source>
        <dbReference type="EMBL" id="OBR83345.1"/>
    </source>
</evidence>
<evidence type="ECO:0000313" key="3">
    <source>
        <dbReference type="EMBL" id="WWC64891.1"/>
    </source>
</evidence>
<gene>
    <name evidence="2" type="ORF">I303_06910</name>
    <name evidence="3" type="ORF">I303_107505</name>
</gene>
<evidence type="ECO:0000256" key="1">
    <source>
        <dbReference type="SAM" id="MobiDB-lite"/>
    </source>
</evidence>
<organism evidence="2">
    <name type="scientific">Kwoniella dejecticola CBS 10117</name>
    <dbReference type="NCBI Taxonomy" id="1296121"/>
    <lineage>
        <taxon>Eukaryota</taxon>
        <taxon>Fungi</taxon>
        <taxon>Dikarya</taxon>
        <taxon>Basidiomycota</taxon>
        <taxon>Agaricomycotina</taxon>
        <taxon>Tremellomycetes</taxon>
        <taxon>Tremellales</taxon>
        <taxon>Cryptococcaceae</taxon>
        <taxon>Kwoniella</taxon>
    </lineage>
</organism>
<dbReference type="VEuPathDB" id="FungiDB:I303_06910"/>
<evidence type="ECO:0000313" key="4">
    <source>
        <dbReference type="Proteomes" id="UP000078595"/>
    </source>
</evidence>
<feature type="region of interest" description="Disordered" evidence="1">
    <location>
        <begin position="85"/>
        <end position="148"/>
    </location>
</feature>
<reference evidence="3" key="2">
    <citation type="submission" date="2013-07" db="EMBL/GenBank/DDBJ databases">
        <authorList>
            <consortium name="The Broad Institute Genome Sequencing Platform"/>
            <person name="Cuomo C."/>
            <person name="Litvintseva A."/>
            <person name="Chen Y."/>
            <person name="Heitman J."/>
            <person name="Sun S."/>
            <person name="Springer D."/>
            <person name="Dromer F."/>
            <person name="Young S.K."/>
            <person name="Zeng Q."/>
            <person name="Gargeya S."/>
            <person name="Fitzgerald M."/>
            <person name="Abouelleil A."/>
            <person name="Alvarado L."/>
            <person name="Berlin A.M."/>
            <person name="Chapman S.B."/>
            <person name="Dewar J."/>
            <person name="Goldberg J."/>
            <person name="Griggs A."/>
            <person name="Gujja S."/>
            <person name="Hansen M."/>
            <person name="Howarth C."/>
            <person name="Imamovic A."/>
            <person name="Larimer J."/>
            <person name="McCowan C."/>
            <person name="Murphy C."/>
            <person name="Pearson M."/>
            <person name="Priest M."/>
            <person name="Roberts A."/>
            <person name="Saif S."/>
            <person name="Shea T."/>
            <person name="Sykes S."/>
            <person name="Wortman J."/>
            <person name="Nusbaum C."/>
            <person name="Birren B."/>
        </authorList>
    </citation>
    <scope>NUCLEOTIDE SEQUENCE</scope>
    <source>
        <strain evidence="3">CBS 10117</strain>
    </source>
</reference>
<reference evidence="2" key="1">
    <citation type="submission" date="2013-07" db="EMBL/GenBank/DDBJ databases">
        <title>The Genome Sequence of Cryptococcus dejecticola CBS10117.</title>
        <authorList>
            <consortium name="The Broad Institute Genome Sequencing Platform"/>
            <person name="Cuomo C."/>
            <person name="Litvintseva A."/>
            <person name="Chen Y."/>
            <person name="Heitman J."/>
            <person name="Sun S."/>
            <person name="Springer D."/>
            <person name="Dromer F."/>
            <person name="Young S.K."/>
            <person name="Zeng Q."/>
            <person name="Gargeya S."/>
            <person name="Fitzgerald M."/>
            <person name="Abouelleil A."/>
            <person name="Alvarado L."/>
            <person name="Berlin A.M."/>
            <person name="Chapman S.B."/>
            <person name="Dewar J."/>
            <person name="Goldberg J."/>
            <person name="Griggs A."/>
            <person name="Gujja S."/>
            <person name="Hansen M."/>
            <person name="Howarth C."/>
            <person name="Imamovic A."/>
            <person name="Larimer J."/>
            <person name="McCowan C."/>
            <person name="Murphy C."/>
            <person name="Pearson M."/>
            <person name="Priest M."/>
            <person name="Roberts A."/>
            <person name="Saif S."/>
            <person name="Shea T."/>
            <person name="Sykes S."/>
            <person name="Wortman J."/>
            <person name="Nusbaum C."/>
            <person name="Birren B."/>
        </authorList>
    </citation>
    <scope>NUCLEOTIDE SEQUENCE [LARGE SCALE GENOMIC DNA]</scope>
    <source>
        <strain evidence="2">CBS 10117</strain>
    </source>
</reference>
<reference evidence="3" key="3">
    <citation type="submission" date="2024-02" db="EMBL/GenBank/DDBJ databases">
        <title>Comparative genomics of Cryptococcus and Kwoniella reveals pathogenesis evolution and contrasting modes of karyotype evolution via chromosome fusion or intercentromeric recombination.</title>
        <authorList>
            <person name="Coelho M.A."/>
            <person name="David-Palma M."/>
            <person name="Shea T."/>
            <person name="Bowers K."/>
            <person name="McGinley-Smith S."/>
            <person name="Mohammad A.W."/>
            <person name="Gnirke A."/>
            <person name="Yurkov A.M."/>
            <person name="Nowrousian M."/>
            <person name="Sun S."/>
            <person name="Cuomo C.A."/>
            <person name="Heitman J."/>
        </authorList>
    </citation>
    <scope>NUCLEOTIDE SEQUENCE</scope>
    <source>
        <strain evidence="3">CBS 10117</strain>
    </source>
</reference>
<sequence length="220" mass="25549">MRDNRRGLFDGMVFYLHMTGKDYQGDGQMQTGVRRGILNEDGKYTYRPSDNFTHILVPPDKELKGRDRDQCSLVYLNARTFYKNHPAPLLPQEEEEEEEEDSAKSEESNLQPGNKLVSKEQAAINVDTKPKSETRTTPSLKLKPRSKPHQSMLEAGLEKIDEYYCGFDNFPTPKFDLVHAIQKDWDIPRLVESYSECLDEDDKVIKALSKPVLRFYWIRN</sequence>
<dbReference type="GeneID" id="28970609"/>
<dbReference type="KEGG" id="kdj:28970609"/>
<dbReference type="EMBL" id="KI894034">
    <property type="protein sequence ID" value="OBR83345.1"/>
    <property type="molecule type" value="Genomic_DNA"/>
</dbReference>